<organism evidence="1 2">
    <name type="scientific">Methylobacterium nodulans (strain LMG 21967 / CNCM I-2342 / ORS 2060)</name>
    <dbReference type="NCBI Taxonomy" id="460265"/>
    <lineage>
        <taxon>Bacteria</taxon>
        <taxon>Pseudomonadati</taxon>
        <taxon>Pseudomonadota</taxon>
        <taxon>Alphaproteobacteria</taxon>
        <taxon>Hyphomicrobiales</taxon>
        <taxon>Methylobacteriaceae</taxon>
        <taxon>Methylobacterium</taxon>
    </lineage>
</organism>
<evidence type="ECO:0000313" key="2">
    <source>
        <dbReference type="Proteomes" id="UP000008207"/>
    </source>
</evidence>
<dbReference type="KEGG" id="mno:Mnod_1579"/>
<proteinExistence type="predicted"/>
<dbReference type="OrthoDB" id="9760250at2"/>
<keyword evidence="2" id="KW-1185">Reference proteome</keyword>
<name>B8IPS0_METNO</name>
<reference evidence="1 2" key="1">
    <citation type="submission" date="2009-01" db="EMBL/GenBank/DDBJ databases">
        <title>Complete sequence of chromosome of Methylobacterium nodulans ORS 2060.</title>
        <authorList>
            <consortium name="US DOE Joint Genome Institute"/>
            <person name="Lucas S."/>
            <person name="Copeland A."/>
            <person name="Lapidus A."/>
            <person name="Glavina del Rio T."/>
            <person name="Dalin E."/>
            <person name="Tice H."/>
            <person name="Bruce D."/>
            <person name="Goodwin L."/>
            <person name="Pitluck S."/>
            <person name="Sims D."/>
            <person name="Brettin T."/>
            <person name="Detter J.C."/>
            <person name="Han C."/>
            <person name="Larimer F."/>
            <person name="Land M."/>
            <person name="Hauser L."/>
            <person name="Kyrpides N."/>
            <person name="Ivanova N."/>
            <person name="Marx C.J."/>
            <person name="Richardson P."/>
        </authorList>
    </citation>
    <scope>NUCLEOTIDE SEQUENCE [LARGE SCALE GENOMIC DNA]</scope>
    <source>
        <strain evidence="2">LMG 21967 / CNCM I-2342 / ORS 2060</strain>
    </source>
</reference>
<gene>
    <name evidence="1" type="ordered locus">Mnod_1579</name>
</gene>
<dbReference type="HOGENOM" id="CLU_2826187_0_0_5"/>
<dbReference type="AlphaFoldDB" id="B8IPS0"/>
<dbReference type="Proteomes" id="UP000008207">
    <property type="component" value="Chromosome"/>
</dbReference>
<dbReference type="RefSeq" id="WP_015928265.1">
    <property type="nucleotide sequence ID" value="NC_011894.1"/>
</dbReference>
<dbReference type="EMBL" id="CP001349">
    <property type="protein sequence ID" value="ACL56570.1"/>
    <property type="molecule type" value="Genomic_DNA"/>
</dbReference>
<protein>
    <submittedName>
        <fullName evidence="1">Phage terminase</fullName>
    </submittedName>
</protein>
<accession>B8IPS0</accession>
<sequence length="66" mass="7104">MLRWCVHNAVPVYGDTGLPYISKRKSTQAIDVLVAAAMATGRAESGEGGRSAFDEADFDPMWCVAL</sequence>
<evidence type="ECO:0000313" key="1">
    <source>
        <dbReference type="EMBL" id="ACL56570.1"/>
    </source>
</evidence>